<reference evidence="2" key="1">
    <citation type="submission" date="2023-03" db="EMBL/GenBank/DDBJ databases">
        <title>MT1 and MT2 Draft Genomes of Novel Species.</title>
        <authorList>
            <person name="Venkateswaran K."/>
        </authorList>
    </citation>
    <scope>NUCLEOTIDE SEQUENCE</scope>
    <source>
        <strain evidence="2">F6_8S_P_1A</strain>
    </source>
</reference>
<comment type="caution">
    <text evidence="2">The sequence shown here is derived from an EMBL/GenBank/DDBJ whole genome shotgun (WGS) entry which is preliminary data.</text>
</comment>
<dbReference type="RefSeq" id="WP_301218575.1">
    <property type="nucleotide sequence ID" value="NZ_JAROCB010000002.1"/>
</dbReference>
<keyword evidence="1" id="KW-1133">Transmembrane helix</keyword>
<gene>
    <name evidence="2" type="ORF">P5G59_10250</name>
</gene>
<evidence type="ECO:0000313" key="3">
    <source>
        <dbReference type="Proteomes" id="UP001174210"/>
    </source>
</evidence>
<dbReference type="EMBL" id="JAROCB010000002">
    <property type="protein sequence ID" value="MDN4597521.1"/>
    <property type="molecule type" value="Genomic_DNA"/>
</dbReference>
<evidence type="ECO:0000256" key="1">
    <source>
        <dbReference type="SAM" id="Phobius"/>
    </source>
</evidence>
<dbReference type="Proteomes" id="UP001174210">
    <property type="component" value="Unassembled WGS sequence"/>
</dbReference>
<keyword evidence="1" id="KW-0812">Transmembrane</keyword>
<sequence>MTHHSDSSHPLLLDAPERPGRLEADTAAAIGASIVGALCVVVCAVGLIRVYLGPLGAVPVVLAGVATAIVACALLAGGVWAWVQDRARRSG</sequence>
<keyword evidence="1" id="KW-0472">Membrane</keyword>
<feature type="transmembrane region" description="Helical" evidence="1">
    <location>
        <begin position="58"/>
        <end position="83"/>
    </location>
</feature>
<protein>
    <submittedName>
        <fullName evidence="2">Uncharacterized protein</fullName>
    </submittedName>
</protein>
<name>A0ABT8IXI2_9MICO</name>
<proteinExistence type="predicted"/>
<evidence type="ECO:0000313" key="2">
    <source>
        <dbReference type="EMBL" id="MDN4597521.1"/>
    </source>
</evidence>
<keyword evidence="3" id="KW-1185">Reference proteome</keyword>
<accession>A0ABT8IXI2</accession>
<feature type="transmembrane region" description="Helical" evidence="1">
    <location>
        <begin position="27"/>
        <end position="52"/>
    </location>
</feature>
<organism evidence="2 3">
    <name type="scientific">Leifsonia virtsii</name>
    <dbReference type="NCBI Taxonomy" id="3035915"/>
    <lineage>
        <taxon>Bacteria</taxon>
        <taxon>Bacillati</taxon>
        <taxon>Actinomycetota</taxon>
        <taxon>Actinomycetes</taxon>
        <taxon>Micrococcales</taxon>
        <taxon>Microbacteriaceae</taxon>
        <taxon>Leifsonia</taxon>
    </lineage>
</organism>